<dbReference type="EMBL" id="LKAQ01000004">
    <property type="protein sequence ID" value="OIQ50317.1"/>
    <property type="molecule type" value="Genomic_DNA"/>
</dbReference>
<comment type="caution">
    <text evidence="1">The sequence shown here is derived from an EMBL/GenBank/DDBJ whole genome shotgun (WGS) entry which is preliminary data.</text>
</comment>
<dbReference type="AlphaFoldDB" id="A0A1J5MUM2"/>
<evidence type="ECO:0008006" key="3">
    <source>
        <dbReference type="Google" id="ProtNLM"/>
    </source>
</evidence>
<evidence type="ECO:0000313" key="2">
    <source>
        <dbReference type="Proteomes" id="UP000181901"/>
    </source>
</evidence>
<gene>
    <name evidence="1" type="ORF">BerOc1_02248</name>
</gene>
<sequence length="123" mass="14160">MNYTACIQPMGTYLKVTVSGTMESLEDLTDFADLLRKLSDEYGLNWALLDERRLRKHFDILDAYNLAEADITAEAAARGVRMACLPHPEDLEFARNIETIMHNRSISYRVFTDQKDAEAWLTR</sequence>
<organism evidence="1 2">
    <name type="scientific">Pseudodesulfovibrio hydrargyri</name>
    <dbReference type="NCBI Taxonomy" id="2125990"/>
    <lineage>
        <taxon>Bacteria</taxon>
        <taxon>Pseudomonadati</taxon>
        <taxon>Thermodesulfobacteriota</taxon>
        <taxon>Desulfovibrionia</taxon>
        <taxon>Desulfovibrionales</taxon>
        <taxon>Desulfovibrionaceae</taxon>
    </lineage>
</organism>
<reference evidence="1 2" key="1">
    <citation type="submission" date="2015-09" db="EMBL/GenBank/DDBJ databases">
        <title>Genome of Desulfovibrio dechloracetivorans BerOc1, a mercury methylating strain isolated from highly hydrocarbons and metals contaminated coastal sediments.</title>
        <authorList>
            <person name="Goni Urriza M."/>
            <person name="Gassie C."/>
            <person name="Bouchez O."/>
            <person name="Klopp C."/>
            <person name="Ranchou-Peyruse A."/>
            <person name="Remy G."/>
        </authorList>
    </citation>
    <scope>NUCLEOTIDE SEQUENCE [LARGE SCALE GENOMIC DNA]</scope>
    <source>
        <strain evidence="1 2">BerOc1</strain>
    </source>
</reference>
<accession>A0A1J5MUM2</accession>
<proteinExistence type="predicted"/>
<keyword evidence="2" id="KW-1185">Reference proteome</keyword>
<name>A0A1J5MUM2_9BACT</name>
<dbReference type="Proteomes" id="UP000181901">
    <property type="component" value="Unassembled WGS sequence"/>
</dbReference>
<dbReference type="OrthoDB" id="5465033at2"/>
<dbReference type="RefSeq" id="WP_071545770.1">
    <property type="nucleotide sequence ID" value="NZ_LKAQ01000004.1"/>
</dbReference>
<protein>
    <recommendedName>
        <fullName evidence="3">STAS/SEC14 domain-containing protein</fullName>
    </recommendedName>
</protein>
<evidence type="ECO:0000313" key="1">
    <source>
        <dbReference type="EMBL" id="OIQ50317.1"/>
    </source>
</evidence>